<reference evidence="1" key="1">
    <citation type="journal article" date="2023" name="bioRxiv">
        <title>Improved chromosome-level genome assembly for marigold (Tagetes erecta).</title>
        <authorList>
            <person name="Jiang F."/>
            <person name="Yuan L."/>
            <person name="Wang S."/>
            <person name="Wang H."/>
            <person name="Xu D."/>
            <person name="Wang A."/>
            <person name="Fan W."/>
        </authorList>
    </citation>
    <scope>NUCLEOTIDE SEQUENCE</scope>
    <source>
        <strain evidence="1">WSJ</strain>
        <tissue evidence="1">Leaf</tissue>
    </source>
</reference>
<dbReference type="Proteomes" id="UP001229421">
    <property type="component" value="Unassembled WGS sequence"/>
</dbReference>
<protein>
    <submittedName>
        <fullName evidence="1">Uncharacterized protein</fullName>
    </submittedName>
</protein>
<organism evidence="1 2">
    <name type="scientific">Tagetes erecta</name>
    <name type="common">African marigold</name>
    <dbReference type="NCBI Taxonomy" id="13708"/>
    <lineage>
        <taxon>Eukaryota</taxon>
        <taxon>Viridiplantae</taxon>
        <taxon>Streptophyta</taxon>
        <taxon>Embryophyta</taxon>
        <taxon>Tracheophyta</taxon>
        <taxon>Spermatophyta</taxon>
        <taxon>Magnoliopsida</taxon>
        <taxon>eudicotyledons</taxon>
        <taxon>Gunneridae</taxon>
        <taxon>Pentapetalae</taxon>
        <taxon>asterids</taxon>
        <taxon>campanulids</taxon>
        <taxon>Asterales</taxon>
        <taxon>Asteraceae</taxon>
        <taxon>Asteroideae</taxon>
        <taxon>Heliantheae alliance</taxon>
        <taxon>Tageteae</taxon>
        <taxon>Tagetes</taxon>
    </lineage>
</organism>
<sequence>MTKELENEKIAHVATQVDLTKMNSSKAILAKLVSERKDNKAGLGFTHEPLPKSITNTLPENFNQFDHSPENEENFKEIQRIKSESRSTEEKGDEKVLTKNVKEEVVEYQELISETPKTVKNDGEFLGFNDPEYLKWKKE</sequence>
<evidence type="ECO:0000313" key="1">
    <source>
        <dbReference type="EMBL" id="KAK1431921.1"/>
    </source>
</evidence>
<evidence type="ECO:0000313" key="2">
    <source>
        <dbReference type="Proteomes" id="UP001229421"/>
    </source>
</evidence>
<comment type="caution">
    <text evidence="1">The sequence shown here is derived from an EMBL/GenBank/DDBJ whole genome shotgun (WGS) entry which is preliminary data.</text>
</comment>
<proteinExistence type="predicted"/>
<name>A0AAD8L322_TARER</name>
<accession>A0AAD8L322</accession>
<keyword evidence="2" id="KW-1185">Reference proteome</keyword>
<dbReference type="EMBL" id="JAUHHV010000002">
    <property type="protein sequence ID" value="KAK1431921.1"/>
    <property type="molecule type" value="Genomic_DNA"/>
</dbReference>
<gene>
    <name evidence="1" type="ORF">QVD17_08718</name>
</gene>
<dbReference type="AlphaFoldDB" id="A0AAD8L322"/>